<dbReference type="GO" id="GO:0016829">
    <property type="term" value="F:lyase activity"/>
    <property type="evidence" value="ECO:0007669"/>
    <property type="project" value="UniProtKB-KW"/>
</dbReference>
<comment type="caution">
    <text evidence="2">The sequence shown here is derived from an EMBL/GenBank/DDBJ whole genome shotgun (WGS) entry which is preliminary data.</text>
</comment>
<keyword evidence="2" id="KW-0456">Lyase</keyword>
<accession>A0ABW3D6R1</accession>
<dbReference type="PANTHER" id="PTHR36566">
    <property type="entry name" value="NICKEL INSERTION PROTEIN-RELATED"/>
    <property type="match status" value="1"/>
</dbReference>
<proteinExistence type="predicted"/>
<evidence type="ECO:0000313" key="3">
    <source>
        <dbReference type="Proteomes" id="UP001597120"/>
    </source>
</evidence>
<keyword evidence="3" id="KW-1185">Reference proteome</keyword>
<sequence length="159" mass="18133">MKKFDHGQEHRDDGMVLIQTNLDDMNPEYCPYITDRLLEKGANDVYWIPILMKKGRPGLMLNVLTDGLLLSEIETVIFEETTTLGLRYMPVSCSRLGRNFEKVSTPWGAITVKTGYKAGKLVHFAPEHEDCAKAAREHGIPIKQVYEYVRAIYISQKSL</sequence>
<name>A0ABW3D6R1_9BACL</name>
<evidence type="ECO:0000256" key="1">
    <source>
        <dbReference type="ARBA" id="ARBA00022596"/>
    </source>
</evidence>
<dbReference type="EC" id="4.99.1.12" evidence="2"/>
<dbReference type="EMBL" id="JBHTIU010000008">
    <property type="protein sequence ID" value="MFD0868023.1"/>
    <property type="molecule type" value="Genomic_DNA"/>
</dbReference>
<dbReference type="PANTHER" id="PTHR36566:SF1">
    <property type="entry name" value="PYRIDINIUM-3,5-BISTHIOCARBOXYLIC ACID MONONUCLEOTIDE NICKEL INSERTION PROTEIN"/>
    <property type="match status" value="1"/>
</dbReference>
<dbReference type="InterPro" id="IPR002822">
    <property type="entry name" value="Ni_insertion"/>
</dbReference>
<dbReference type="Pfam" id="PF01969">
    <property type="entry name" value="Ni_insertion"/>
    <property type="match status" value="1"/>
</dbReference>
<reference evidence="3" key="1">
    <citation type="journal article" date="2019" name="Int. J. Syst. Evol. Microbiol.">
        <title>The Global Catalogue of Microorganisms (GCM) 10K type strain sequencing project: providing services to taxonomists for standard genome sequencing and annotation.</title>
        <authorList>
            <consortium name="The Broad Institute Genomics Platform"/>
            <consortium name="The Broad Institute Genome Sequencing Center for Infectious Disease"/>
            <person name="Wu L."/>
            <person name="Ma J."/>
        </authorList>
    </citation>
    <scope>NUCLEOTIDE SEQUENCE [LARGE SCALE GENOMIC DNA]</scope>
    <source>
        <strain evidence="3">CCUG 57263</strain>
    </source>
</reference>
<keyword evidence="1" id="KW-0533">Nickel</keyword>
<protein>
    <submittedName>
        <fullName evidence="2">Nickel insertion protein</fullName>
        <ecNumber evidence="2">4.99.1.12</ecNumber>
    </submittedName>
</protein>
<gene>
    <name evidence="2" type="primary">larC</name>
    <name evidence="2" type="ORF">ACFQ03_02595</name>
</gene>
<evidence type="ECO:0000313" key="2">
    <source>
        <dbReference type="EMBL" id="MFD0868023.1"/>
    </source>
</evidence>
<dbReference type="RefSeq" id="WP_379285883.1">
    <property type="nucleotide sequence ID" value="NZ_JBHTIU010000008.1"/>
</dbReference>
<dbReference type="Gene3D" id="3.10.20.300">
    <property type="entry name" value="mk0293 like domain"/>
    <property type="match status" value="1"/>
</dbReference>
<dbReference type="Proteomes" id="UP001597120">
    <property type="component" value="Unassembled WGS sequence"/>
</dbReference>
<organism evidence="2 3">
    <name type="scientific">Paenibacillus residui</name>
    <dbReference type="NCBI Taxonomy" id="629724"/>
    <lineage>
        <taxon>Bacteria</taxon>
        <taxon>Bacillati</taxon>
        <taxon>Bacillota</taxon>
        <taxon>Bacilli</taxon>
        <taxon>Bacillales</taxon>
        <taxon>Paenibacillaceae</taxon>
        <taxon>Paenibacillus</taxon>
    </lineage>
</organism>
<dbReference type="Gene3D" id="3.30.70.1380">
    <property type="entry name" value="Transcriptional regulatory protein pf0864 domain like"/>
    <property type="match status" value="1"/>
</dbReference>